<dbReference type="Proteomes" id="UP000001058">
    <property type="component" value="Unassembled WGS sequence"/>
</dbReference>
<dbReference type="Gene3D" id="3.40.50.800">
    <property type="entry name" value="Anticodon-binding domain"/>
    <property type="match status" value="1"/>
</dbReference>
<dbReference type="PROSITE" id="PS00092">
    <property type="entry name" value="N6_MTASE"/>
    <property type="match status" value="1"/>
</dbReference>
<feature type="compositionally biased region" description="Low complexity" evidence="1">
    <location>
        <begin position="177"/>
        <end position="187"/>
    </location>
</feature>
<evidence type="ECO:0000259" key="2">
    <source>
        <dbReference type="Pfam" id="PF03129"/>
    </source>
</evidence>
<feature type="domain" description="Anticodon-binding" evidence="2">
    <location>
        <begin position="89"/>
        <end position="140"/>
    </location>
</feature>
<feature type="region of interest" description="Disordered" evidence="1">
    <location>
        <begin position="162"/>
        <end position="187"/>
    </location>
</feature>
<dbReference type="PANTHER" id="PTHR14741:SF32">
    <property type="entry name" value="TRIMETHYLGUANOSINE SYNTHASE"/>
    <property type="match status" value="1"/>
</dbReference>
<sequence length="921" mass="95185">MGGDELRGLSFLTRTGETVRLHDCICWRHLEGRPCRTAQDCQVAQSVDVVIIPVPPSGYSNSKRARKCGVPTQAANPTTSTAAPSAAIIKTAREALEAGGLRVTVDDCPRQTPGAKFHTWEHRGVALRVEVGVREVATGTTCLALHPRLAHMMPLANRTAGLVAQPPPSDHDGALEGSAPGSPPGGVSSVAAAAAAVGDGCGRGGRSASLRLGALSPEALVATCRAVVAAERSNQNVGTSAHATAPIAAAVEPPSVASGCSSNGSGAMTMAAAVGGSPRSQWWCRKLHLWPELLATTWGGDTAVLVAAMLAELTAAATAANAVQQADCDGSGAGGAGAAGDLQAGATEPGPGQRPCVAHLRHLLQLGRRCYCGRGHYSLLQLQQEVERRFIGNCDHHHQQQQQALALTWIAPPSLPPGHAGSRRQQKGAGSAAGGRERHHHQQQQQERQKPTEPVSLGPLTAHEPPPPSSHPPLAVSRTRQGGSHGWARVFLAAPSSPPSPPSCGPGAAVAALDGRLRLGGAALTVSYSSGRLDTIFPYLPYTVRSAMRVDSTAAFSATDQATADKMTDVLAGLAERLLLPSPLSPSSPPLLLPLTLTDGTACCGGNTLSFARRFQRVVAVELDPDRAADLRHNTALVQAWDAFRRGQHPAAAAAAARPPTEAAEGPSGDQVRQLPGVTDPAGVSAPPPPGVRCVTATAPGPPAGGALPSRPLGVIEVLWGDYSRAAKSLRQDVVFLDPPWGGQKPLSYLVTELLVGGSAGMVALKLPSRLCGELRSMQWRVRQLVAARLREAGDGARGDDDDDDGVGGPDAVTAPPAGRLLCGAEVTLGRSALVVFLLVPYRRTYLVHEDRGEVALAMQPEGADGDGRGQAGGGDGGEEATEGGSAPDGGCCMTERVPVFHSRFTGTRLEQLADCTDMVT</sequence>
<dbReference type="InParanoid" id="D8UCJ7"/>
<dbReference type="SUPFAM" id="SSF52954">
    <property type="entry name" value="Class II aaRS ABD-related"/>
    <property type="match status" value="1"/>
</dbReference>
<dbReference type="SUPFAM" id="SSF53335">
    <property type="entry name" value="S-adenosyl-L-methionine-dependent methyltransferases"/>
    <property type="match status" value="1"/>
</dbReference>
<feature type="region of interest" description="Disordered" evidence="1">
    <location>
        <begin position="794"/>
        <end position="815"/>
    </location>
</feature>
<reference evidence="3 4" key="1">
    <citation type="journal article" date="2010" name="Science">
        <title>Genomic analysis of organismal complexity in the multicellular green alga Volvox carteri.</title>
        <authorList>
            <person name="Prochnik S.E."/>
            <person name="Umen J."/>
            <person name="Nedelcu A.M."/>
            <person name="Hallmann A."/>
            <person name="Miller S.M."/>
            <person name="Nishii I."/>
            <person name="Ferris P."/>
            <person name="Kuo A."/>
            <person name="Mitros T."/>
            <person name="Fritz-Laylin L.K."/>
            <person name="Hellsten U."/>
            <person name="Chapman J."/>
            <person name="Simakov O."/>
            <person name="Rensing S.A."/>
            <person name="Terry A."/>
            <person name="Pangilinan J."/>
            <person name="Kapitonov V."/>
            <person name="Jurka J."/>
            <person name="Salamov A."/>
            <person name="Shapiro H."/>
            <person name="Schmutz J."/>
            <person name="Grimwood J."/>
            <person name="Lindquist E."/>
            <person name="Lucas S."/>
            <person name="Grigoriev I.V."/>
            <person name="Schmitt R."/>
            <person name="Kirk D."/>
            <person name="Rokhsar D.S."/>
        </authorList>
    </citation>
    <scope>NUCLEOTIDE SEQUENCE [LARGE SCALE GENOMIC DNA]</scope>
    <source>
        <strain evidence="4">f. Nagariensis / Eve</strain>
    </source>
</reference>
<dbReference type="InterPro" id="IPR002052">
    <property type="entry name" value="DNA_methylase_N6_adenine_CS"/>
</dbReference>
<name>D8UCJ7_VOLCA</name>
<accession>D8UCJ7</accession>
<dbReference type="PANTHER" id="PTHR14741">
    <property type="entry name" value="S-ADENOSYLMETHIONINE-DEPENDENT METHYLTRANSFERASE RELATED"/>
    <property type="match status" value="1"/>
</dbReference>
<dbReference type="GeneID" id="9619447"/>
<feature type="region of interest" description="Disordered" evidence="1">
    <location>
        <begin position="411"/>
        <end position="482"/>
    </location>
</feature>
<dbReference type="GO" id="GO:0005634">
    <property type="term" value="C:nucleus"/>
    <property type="evidence" value="ECO:0007669"/>
    <property type="project" value="TreeGrafter"/>
</dbReference>
<organism evidence="4">
    <name type="scientific">Volvox carteri f. nagariensis</name>
    <dbReference type="NCBI Taxonomy" id="3068"/>
    <lineage>
        <taxon>Eukaryota</taxon>
        <taxon>Viridiplantae</taxon>
        <taxon>Chlorophyta</taxon>
        <taxon>core chlorophytes</taxon>
        <taxon>Chlorophyceae</taxon>
        <taxon>CS clade</taxon>
        <taxon>Chlamydomonadales</taxon>
        <taxon>Volvocaceae</taxon>
        <taxon>Volvox</taxon>
    </lineage>
</organism>
<dbReference type="GO" id="GO:0003676">
    <property type="term" value="F:nucleic acid binding"/>
    <property type="evidence" value="ECO:0007669"/>
    <property type="project" value="InterPro"/>
</dbReference>
<dbReference type="OrthoDB" id="194443at2759"/>
<protein>
    <recommendedName>
        <fullName evidence="2">Anticodon-binding domain-containing protein</fullName>
    </recommendedName>
</protein>
<feature type="compositionally biased region" description="Low complexity" evidence="1">
    <location>
        <begin position="650"/>
        <end position="664"/>
    </location>
</feature>
<feature type="region of interest" description="Disordered" evidence="1">
    <location>
        <begin position="649"/>
        <end position="706"/>
    </location>
</feature>
<dbReference type="KEGG" id="vcn:VOLCADRAFT_97362"/>
<dbReference type="eggNOG" id="ENOG502SDHB">
    <property type="taxonomic scope" value="Eukaryota"/>
</dbReference>
<dbReference type="GO" id="GO:0071164">
    <property type="term" value="F:RNA cap trimethylguanosine synthase activity"/>
    <property type="evidence" value="ECO:0007669"/>
    <property type="project" value="TreeGrafter"/>
</dbReference>
<evidence type="ECO:0000313" key="3">
    <source>
        <dbReference type="EMBL" id="EFJ42504.1"/>
    </source>
</evidence>
<dbReference type="RefSeq" id="XP_002956360.1">
    <property type="nucleotide sequence ID" value="XM_002956314.1"/>
</dbReference>
<dbReference type="STRING" id="3068.D8UCJ7"/>
<dbReference type="InterPro" id="IPR004154">
    <property type="entry name" value="Anticodon-bd"/>
</dbReference>
<dbReference type="AlphaFoldDB" id="D8UCJ7"/>
<proteinExistence type="predicted"/>
<gene>
    <name evidence="3" type="ORF">VOLCADRAFT_97362</name>
</gene>
<dbReference type="Gene3D" id="3.40.50.150">
    <property type="entry name" value="Vaccinia Virus protein VP39"/>
    <property type="match status" value="1"/>
</dbReference>
<dbReference type="InterPro" id="IPR029063">
    <property type="entry name" value="SAM-dependent_MTases_sf"/>
</dbReference>
<evidence type="ECO:0000313" key="4">
    <source>
        <dbReference type="Proteomes" id="UP000001058"/>
    </source>
</evidence>
<dbReference type="Pfam" id="PF03129">
    <property type="entry name" value="HGTP_anticodon"/>
    <property type="match status" value="1"/>
</dbReference>
<dbReference type="EMBL" id="GL378381">
    <property type="protein sequence ID" value="EFJ42504.1"/>
    <property type="molecule type" value="Genomic_DNA"/>
</dbReference>
<feature type="region of interest" description="Disordered" evidence="1">
    <location>
        <begin position="860"/>
        <end position="891"/>
    </location>
</feature>
<dbReference type="InterPro" id="IPR036621">
    <property type="entry name" value="Anticodon-bd_dom_sf"/>
</dbReference>
<evidence type="ECO:0000256" key="1">
    <source>
        <dbReference type="SAM" id="MobiDB-lite"/>
    </source>
</evidence>
<keyword evidence="4" id="KW-1185">Reference proteome</keyword>